<dbReference type="Pfam" id="PF17170">
    <property type="entry name" value="DUF5128"/>
    <property type="match status" value="1"/>
</dbReference>
<dbReference type="RefSeq" id="WP_006928408.1">
    <property type="nucleotide sequence ID" value="NZ_CM001402.1"/>
</dbReference>
<dbReference type="KEGG" id="caby:Cabys_422"/>
<dbReference type="STRING" id="880073.Cabys_422"/>
<evidence type="ECO:0008006" key="5">
    <source>
        <dbReference type="Google" id="ProtNLM"/>
    </source>
</evidence>
<dbReference type="PROSITE" id="PS51257">
    <property type="entry name" value="PROKAR_LIPOPROTEIN"/>
    <property type="match status" value="1"/>
</dbReference>
<dbReference type="InParanoid" id="H1XRV1"/>
<dbReference type="Proteomes" id="UP000183868">
    <property type="component" value="Chromosome"/>
</dbReference>
<evidence type="ECO:0000313" key="4">
    <source>
        <dbReference type="Proteomes" id="UP000183868"/>
    </source>
</evidence>
<dbReference type="InterPro" id="IPR011042">
    <property type="entry name" value="6-blade_b-propeller_TolB-like"/>
</dbReference>
<evidence type="ECO:0000313" key="3">
    <source>
        <dbReference type="Proteomes" id="UP000004671"/>
    </source>
</evidence>
<reference evidence="2 3" key="1">
    <citation type="submission" date="2011-09" db="EMBL/GenBank/DDBJ databases">
        <title>The permanent draft genome of Caldithrix abyssi DSM 13497.</title>
        <authorList>
            <consortium name="US DOE Joint Genome Institute (JGI-PGF)"/>
            <person name="Lucas S."/>
            <person name="Han J."/>
            <person name="Lapidus A."/>
            <person name="Bruce D."/>
            <person name="Goodwin L."/>
            <person name="Pitluck S."/>
            <person name="Peters L."/>
            <person name="Kyrpides N."/>
            <person name="Mavromatis K."/>
            <person name="Ivanova N."/>
            <person name="Mikhailova N."/>
            <person name="Chertkov O."/>
            <person name="Detter J.C."/>
            <person name="Tapia R."/>
            <person name="Han C."/>
            <person name="Land M."/>
            <person name="Hauser L."/>
            <person name="Markowitz V."/>
            <person name="Cheng J.-F."/>
            <person name="Hugenholtz P."/>
            <person name="Woyke T."/>
            <person name="Wu D."/>
            <person name="Spring S."/>
            <person name="Brambilla E."/>
            <person name="Klenk H.-P."/>
            <person name="Eisen J.A."/>
        </authorList>
    </citation>
    <scope>NUCLEOTIDE SEQUENCE [LARGE SCALE GENOMIC DNA]</scope>
    <source>
        <strain evidence="2 3">DSM 13497</strain>
    </source>
</reference>
<name>H1XRV1_CALAY</name>
<dbReference type="PaxDb" id="880073-Calab_1693"/>
<proteinExistence type="predicted"/>
<protein>
    <recommendedName>
        <fullName evidence="5">6-bladed beta-propeller</fullName>
    </recommendedName>
</protein>
<evidence type="ECO:0000313" key="1">
    <source>
        <dbReference type="EMBL" id="APF17173.1"/>
    </source>
</evidence>
<evidence type="ECO:0000313" key="2">
    <source>
        <dbReference type="EMBL" id="EHO41311.1"/>
    </source>
</evidence>
<dbReference type="OrthoDB" id="818842at2"/>
<dbReference type="AlphaFoldDB" id="H1XRV1"/>
<dbReference type="Gene3D" id="2.120.10.30">
    <property type="entry name" value="TolB, C-terminal domain"/>
    <property type="match status" value="1"/>
</dbReference>
<gene>
    <name evidence="1" type="ORF">Cabys_422</name>
    <name evidence="2" type="ORF">Calab_1693</name>
</gene>
<dbReference type="HOGENOM" id="CLU_828158_0_0_0"/>
<dbReference type="EMBL" id="CP018099">
    <property type="protein sequence ID" value="APF17173.1"/>
    <property type="molecule type" value="Genomic_DNA"/>
</dbReference>
<reference evidence="1 4" key="2">
    <citation type="submission" date="2016-11" db="EMBL/GenBank/DDBJ databases">
        <title>Genomic analysis of Caldithrix abyssi and proposal of a novel bacterial phylum Caldithrichaeota.</title>
        <authorList>
            <person name="Kublanov I."/>
            <person name="Sigalova O."/>
            <person name="Gavrilov S."/>
            <person name="Lebedinsky A."/>
            <person name="Ivanova N."/>
            <person name="Daum C."/>
            <person name="Reddy T."/>
            <person name="Klenk H.P."/>
            <person name="Goker M."/>
            <person name="Reva O."/>
            <person name="Miroshnichenko M."/>
            <person name="Kyprides N."/>
            <person name="Woyke T."/>
            <person name="Gelfand M."/>
        </authorList>
    </citation>
    <scope>NUCLEOTIDE SEQUENCE [LARGE SCALE GENOMIC DNA]</scope>
    <source>
        <strain evidence="1 4">LF13</strain>
    </source>
</reference>
<keyword evidence="3" id="KW-1185">Reference proteome</keyword>
<dbReference type="Proteomes" id="UP000004671">
    <property type="component" value="Chromosome"/>
</dbReference>
<dbReference type="EMBL" id="CM001402">
    <property type="protein sequence ID" value="EHO41311.1"/>
    <property type="molecule type" value="Genomic_DNA"/>
</dbReference>
<sequence>MRKYILYFIVVLMILFSCKKTIEKKIEIIPVKIYEQNIHQRVWKKCNFDLIAKIKSDSLYNPISLKVDNEENIYVYDLPKQKIKMISNEGKYIEYGSGRGKGPKEFLNLTDYYIDSLVYIVDPNLSKVAIFKKDGRFIEDFKLKKIRPYRFVSIGKYYLIRPVNLTERLFILLDKNFKKISEIGNFFEYIEPIKRSILFDGKLCTNGIDKIYYGFLYSGIIAKYDIINDTFEYYNTIDKTKLPQIEKIAGGKGVKAPKKSPKACIDIFFDDDKVYILTNTTKNKEPVLDVYNSNLSYLFSFRLPSDKIYSLKIKNKKLFALLITGEILIWQIKFV</sequence>
<organism evidence="2 3">
    <name type="scientific">Caldithrix abyssi DSM 13497</name>
    <dbReference type="NCBI Taxonomy" id="880073"/>
    <lineage>
        <taxon>Bacteria</taxon>
        <taxon>Pseudomonadati</taxon>
        <taxon>Calditrichota</taxon>
        <taxon>Calditrichia</taxon>
        <taxon>Calditrichales</taxon>
        <taxon>Calditrichaceae</taxon>
        <taxon>Caldithrix</taxon>
    </lineage>
</organism>
<dbReference type="eggNOG" id="COG3391">
    <property type="taxonomic scope" value="Bacteria"/>
</dbReference>
<accession>H1XRV1</accession>